<dbReference type="PANTHER" id="PTHR43876:SF7">
    <property type="entry name" value="UBIQUINONE BIOSYNTHESIS MONOOXYGENASE COQ6, MITOCHONDRIAL"/>
    <property type="match status" value="1"/>
</dbReference>
<dbReference type="GO" id="GO:0004497">
    <property type="term" value="F:monooxygenase activity"/>
    <property type="evidence" value="ECO:0007669"/>
    <property type="project" value="UniProtKB-KW"/>
</dbReference>
<keyword evidence="2" id="KW-0560">Oxidoreductase</keyword>
<reference evidence="2" key="1">
    <citation type="submission" date="2020-05" db="EMBL/GenBank/DDBJ databases">
        <title>Nod-independent and nitrogen-fixing Bradyrhizobium aeschynomene sp. nov. isolated from nodules of Aeschynomene indica.</title>
        <authorList>
            <person name="Zhang Z."/>
        </authorList>
    </citation>
    <scope>NUCLEOTIDE SEQUENCE</scope>
    <source>
        <strain evidence="2">83012</strain>
    </source>
</reference>
<dbReference type="PRINTS" id="PR00420">
    <property type="entry name" value="RNGMNOXGNASE"/>
</dbReference>
<dbReference type="InterPro" id="IPR036188">
    <property type="entry name" value="FAD/NAD-bd_sf"/>
</dbReference>
<evidence type="ECO:0000313" key="2">
    <source>
        <dbReference type="EMBL" id="NPU63504.1"/>
    </source>
</evidence>
<evidence type="ECO:0000256" key="1">
    <source>
        <dbReference type="SAM" id="MobiDB-lite"/>
    </source>
</evidence>
<sequence length="447" mass="48490">MLRSLAGGGRPANPSVHAQQQAETTELRLCSALADKDGAATRHPVTRYTDIAIIGGGLAGSIAAGMLGRAGIPAVLVDPHPVYPPDFRIEKISGAEQIARFRRTGGADLALRRATLASENWIARFGYVLDKAPVHQYGIMYDALVAAVREEVPGAVARIVAKAVAINPSEDRQSVTLSNGEILSARLVVLANGLNVGLRHMLGITRRITSPAHSISVGFDLVPIGRPTFPFPAMTYFQERASSRVPYVTLFPIGDRMRANLFAYREVDDPWLRAVRHDPVKMLQAALPGLKRITGDYAVTGEVKVRPADLIINSGYRMPGVVLVGDAFCTTCPVTGTGSDKVFTDVERLCNVHIPRWLASDGMSEGKIAAFYDDPVKIACDAWSLDKAWRFREVSIGTGPYWLAQRWARFAVSLGRGVRHRLESAGLQAGSRSPEERSDIRGLTKSS</sequence>
<dbReference type="Pfam" id="PF05834">
    <property type="entry name" value="Lycopene_cycl"/>
    <property type="match status" value="1"/>
</dbReference>
<dbReference type="InterPro" id="IPR051205">
    <property type="entry name" value="UbiH/COQ6_monooxygenase"/>
</dbReference>
<gene>
    <name evidence="2" type="ORF">HL667_00665</name>
</gene>
<evidence type="ECO:0000313" key="3">
    <source>
        <dbReference type="Proteomes" id="UP000886476"/>
    </source>
</evidence>
<feature type="region of interest" description="Disordered" evidence="1">
    <location>
        <begin position="1"/>
        <end position="21"/>
    </location>
</feature>
<comment type="caution">
    <text evidence="2">The sequence shown here is derived from an EMBL/GenBank/DDBJ whole genome shotgun (WGS) entry which is preliminary data.</text>
</comment>
<dbReference type="PANTHER" id="PTHR43876">
    <property type="entry name" value="UBIQUINONE BIOSYNTHESIS MONOOXYGENASE COQ6, MITOCHONDRIAL"/>
    <property type="match status" value="1"/>
</dbReference>
<dbReference type="Proteomes" id="UP000886476">
    <property type="component" value="Unassembled WGS sequence"/>
</dbReference>
<keyword evidence="2" id="KW-0503">Monooxygenase</keyword>
<protein>
    <submittedName>
        <fullName evidence="2">FAD-dependent monooxygenase</fullName>
    </submittedName>
</protein>
<dbReference type="EMBL" id="JABFDN010000001">
    <property type="protein sequence ID" value="NPU63504.1"/>
    <property type="molecule type" value="Genomic_DNA"/>
</dbReference>
<accession>A0ABX2C8F3</accession>
<feature type="compositionally biased region" description="Gly residues" evidence="1">
    <location>
        <begin position="1"/>
        <end position="10"/>
    </location>
</feature>
<feature type="region of interest" description="Disordered" evidence="1">
    <location>
        <begin position="425"/>
        <end position="447"/>
    </location>
</feature>
<name>A0ABX2C8F3_9BRAD</name>
<dbReference type="SUPFAM" id="SSF51905">
    <property type="entry name" value="FAD/NAD(P)-binding domain"/>
    <property type="match status" value="1"/>
</dbReference>
<dbReference type="Gene3D" id="3.50.50.60">
    <property type="entry name" value="FAD/NAD(P)-binding domain"/>
    <property type="match status" value="1"/>
</dbReference>
<feature type="compositionally biased region" description="Basic and acidic residues" evidence="1">
    <location>
        <begin position="433"/>
        <end position="447"/>
    </location>
</feature>
<proteinExistence type="predicted"/>
<keyword evidence="3" id="KW-1185">Reference proteome</keyword>
<organism evidence="2 3">
    <name type="scientific">Bradyrhizobium aeschynomenes</name>
    <dbReference type="NCBI Taxonomy" id="2734909"/>
    <lineage>
        <taxon>Bacteria</taxon>
        <taxon>Pseudomonadati</taxon>
        <taxon>Pseudomonadota</taxon>
        <taxon>Alphaproteobacteria</taxon>
        <taxon>Hyphomicrobiales</taxon>
        <taxon>Nitrobacteraceae</taxon>
        <taxon>Bradyrhizobium</taxon>
    </lineage>
</organism>